<feature type="transmembrane region" description="Helical" evidence="6">
    <location>
        <begin position="170"/>
        <end position="190"/>
    </location>
</feature>
<reference evidence="8 9" key="1">
    <citation type="journal article" date="2018" name="Mol. Biol. Evol.">
        <title>Broad Genomic Sampling Reveals a Smut Pathogenic Ancestry of the Fungal Clade Ustilaginomycotina.</title>
        <authorList>
            <person name="Kijpornyongpan T."/>
            <person name="Mondo S.J."/>
            <person name="Barry K."/>
            <person name="Sandor L."/>
            <person name="Lee J."/>
            <person name="Lipzen A."/>
            <person name="Pangilinan J."/>
            <person name="LaButti K."/>
            <person name="Hainaut M."/>
            <person name="Henrissat B."/>
            <person name="Grigoriev I.V."/>
            <person name="Spatafora J.W."/>
            <person name="Aime M.C."/>
        </authorList>
    </citation>
    <scope>NUCLEOTIDE SEQUENCE [LARGE SCALE GENOMIC DNA]</scope>
    <source>
        <strain evidence="8 9">MCA 4718</strain>
    </source>
</reference>
<feature type="transmembrane region" description="Helical" evidence="6">
    <location>
        <begin position="130"/>
        <end position="150"/>
    </location>
</feature>
<dbReference type="PANTHER" id="PTHR46140:SF2">
    <property type="entry name" value="VACUOLAR TRANSPORTER CHAPERONE 3 COMPLEX SUBUNIT 3-RELATED"/>
    <property type="match status" value="1"/>
</dbReference>
<dbReference type="EMBL" id="KZ819334">
    <property type="protein sequence ID" value="PWN18811.1"/>
    <property type="molecule type" value="Genomic_DNA"/>
</dbReference>
<dbReference type="AlphaFoldDB" id="A0A316U2U5"/>
<dbReference type="RefSeq" id="XP_025345971.1">
    <property type="nucleotide sequence ID" value="XM_025490724.1"/>
</dbReference>
<dbReference type="Pfam" id="PF02656">
    <property type="entry name" value="DUF202"/>
    <property type="match status" value="1"/>
</dbReference>
<sequence>MVLESIFGSKSTSASSPAASGPSSEREPLLANLGGERPGAAGYGTAGPSQRFVVPKPPRIKTPVRVETKVWLANERTWISWLHVSLLIGSFALALFNSSSFFSHHHPDLPEDPTHPKHPKRNPPLNPGTVRAFALVYAGIAVLTLSWGLGNYLRRVHLIKTRYAGSFDDLIGPPLICAALFIAVLLNFIVRVQEHNLVPAL</sequence>
<organism evidence="8 9">
    <name type="scientific">Pseudomicrostroma glucosiphilum</name>
    <dbReference type="NCBI Taxonomy" id="1684307"/>
    <lineage>
        <taxon>Eukaryota</taxon>
        <taxon>Fungi</taxon>
        <taxon>Dikarya</taxon>
        <taxon>Basidiomycota</taxon>
        <taxon>Ustilaginomycotina</taxon>
        <taxon>Exobasidiomycetes</taxon>
        <taxon>Microstromatales</taxon>
        <taxon>Microstromatales incertae sedis</taxon>
        <taxon>Pseudomicrostroma</taxon>
    </lineage>
</organism>
<gene>
    <name evidence="8" type="ORF">BCV69DRAFT_262857</name>
</gene>
<feature type="compositionally biased region" description="Low complexity" evidence="5">
    <location>
        <begin position="8"/>
        <end position="23"/>
    </location>
</feature>
<dbReference type="Proteomes" id="UP000245942">
    <property type="component" value="Unassembled WGS sequence"/>
</dbReference>
<feature type="region of interest" description="Disordered" evidence="5">
    <location>
        <begin position="1"/>
        <end position="55"/>
    </location>
</feature>
<evidence type="ECO:0000256" key="2">
    <source>
        <dbReference type="ARBA" id="ARBA00022692"/>
    </source>
</evidence>
<evidence type="ECO:0000256" key="5">
    <source>
        <dbReference type="SAM" id="MobiDB-lite"/>
    </source>
</evidence>
<dbReference type="InterPro" id="IPR051572">
    <property type="entry name" value="VTC_Complex_Subunit"/>
</dbReference>
<comment type="subcellular location">
    <subcellularLocation>
        <location evidence="1">Endomembrane system</location>
        <topology evidence="1">Multi-pass membrane protein</topology>
    </subcellularLocation>
</comment>
<evidence type="ECO:0000313" key="8">
    <source>
        <dbReference type="EMBL" id="PWN18811.1"/>
    </source>
</evidence>
<dbReference type="GO" id="GO:0000329">
    <property type="term" value="C:fungal-type vacuole membrane"/>
    <property type="evidence" value="ECO:0007669"/>
    <property type="project" value="TreeGrafter"/>
</dbReference>
<keyword evidence="3 6" id="KW-1133">Transmembrane helix</keyword>
<evidence type="ECO:0000313" key="9">
    <source>
        <dbReference type="Proteomes" id="UP000245942"/>
    </source>
</evidence>
<accession>A0A316U2U5</accession>
<dbReference type="GeneID" id="37012458"/>
<feature type="domain" description="DUF202" evidence="7">
    <location>
        <begin position="69"/>
        <end position="157"/>
    </location>
</feature>
<dbReference type="GO" id="GO:0012505">
    <property type="term" value="C:endomembrane system"/>
    <property type="evidence" value="ECO:0007669"/>
    <property type="project" value="UniProtKB-SubCell"/>
</dbReference>
<dbReference type="InterPro" id="IPR003807">
    <property type="entry name" value="DUF202"/>
</dbReference>
<keyword evidence="4 6" id="KW-0472">Membrane</keyword>
<name>A0A316U2U5_9BASI</name>
<keyword evidence="9" id="KW-1185">Reference proteome</keyword>
<dbReference type="PANTHER" id="PTHR46140">
    <property type="entry name" value="VACUOLAR TRANSPORTER CHAPERONE 1-RELATED"/>
    <property type="match status" value="1"/>
</dbReference>
<protein>
    <recommendedName>
        <fullName evidence="7">DUF202 domain-containing protein</fullName>
    </recommendedName>
</protein>
<evidence type="ECO:0000256" key="1">
    <source>
        <dbReference type="ARBA" id="ARBA00004127"/>
    </source>
</evidence>
<evidence type="ECO:0000256" key="4">
    <source>
        <dbReference type="ARBA" id="ARBA00023136"/>
    </source>
</evidence>
<evidence type="ECO:0000256" key="3">
    <source>
        <dbReference type="ARBA" id="ARBA00022989"/>
    </source>
</evidence>
<dbReference type="STRING" id="1684307.A0A316U2U5"/>
<evidence type="ECO:0000259" key="7">
    <source>
        <dbReference type="Pfam" id="PF02656"/>
    </source>
</evidence>
<feature type="transmembrane region" description="Helical" evidence="6">
    <location>
        <begin position="78"/>
        <end position="96"/>
    </location>
</feature>
<dbReference type="GO" id="GO:0033254">
    <property type="term" value="C:vacuolar transporter chaperone complex"/>
    <property type="evidence" value="ECO:0007669"/>
    <property type="project" value="TreeGrafter"/>
</dbReference>
<evidence type="ECO:0000256" key="6">
    <source>
        <dbReference type="SAM" id="Phobius"/>
    </source>
</evidence>
<dbReference type="OrthoDB" id="2243669at2759"/>
<keyword evidence="2 6" id="KW-0812">Transmembrane</keyword>
<proteinExistence type="predicted"/>